<dbReference type="GO" id="GO:0031201">
    <property type="term" value="C:SNARE complex"/>
    <property type="evidence" value="ECO:0007669"/>
    <property type="project" value="TreeGrafter"/>
</dbReference>
<feature type="compositionally biased region" description="Polar residues" evidence="10">
    <location>
        <begin position="144"/>
        <end position="166"/>
    </location>
</feature>
<keyword evidence="9 11" id="KW-0472">Membrane</keyword>
<dbReference type="EMBL" id="OOIP01000007">
    <property type="protein sequence ID" value="SPO37676.1"/>
    <property type="molecule type" value="Genomic_DNA"/>
</dbReference>
<dbReference type="OrthoDB" id="4506189at2759"/>
<comment type="similarity">
    <text evidence="2">Belongs to the USE1 family.</text>
</comment>
<evidence type="ECO:0000313" key="12">
    <source>
        <dbReference type="EMBL" id="SPO37676.1"/>
    </source>
</evidence>
<dbReference type="PANTHER" id="PTHR13050">
    <property type="entry name" value="USE1-LIKE PROTEIN"/>
    <property type="match status" value="1"/>
</dbReference>
<evidence type="ECO:0000256" key="6">
    <source>
        <dbReference type="ARBA" id="ARBA00022892"/>
    </source>
</evidence>
<evidence type="ECO:0000256" key="4">
    <source>
        <dbReference type="ARBA" id="ARBA00022692"/>
    </source>
</evidence>
<dbReference type="GO" id="GO:0005484">
    <property type="term" value="F:SNAP receptor activity"/>
    <property type="evidence" value="ECO:0007669"/>
    <property type="project" value="TreeGrafter"/>
</dbReference>
<feature type="region of interest" description="Disordered" evidence="10">
    <location>
        <begin position="249"/>
        <end position="296"/>
    </location>
</feature>
<feature type="transmembrane region" description="Helical" evidence="11">
    <location>
        <begin position="361"/>
        <end position="383"/>
    </location>
</feature>
<keyword evidence="3" id="KW-0813">Transport</keyword>
<evidence type="ECO:0000256" key="1">
    <source>
        <dbReference type="ARBA" id="ARBA00004163"/>
    </source>
</evidence>
<evidence type="ECO:0000313" key="13">
    <source>
        <dbReference type="Proteomes" id="UP000323386"/>
    </source>
</evidence>
<keyword evidence="6" id="KW-0931">ER-Golgi transport</keyword>
<evidence type="ECO:0000256" key="5">
    <source>
        <dbReference type="ARBA" id="ARBA00022824"/>
    </source>
</evidence>
<organism evidence="12 13">
    <name type="scientific">Pseudozyma flocculosa</name>
    <dbReference type="NCBI Taxonomy" id="84751"/>
    <lineage>
        <taxon>Eukaryota</taxon>
        <taxon>Fungi</taxon>
        <taxon>Dikarya</taxon>
        <taxon>Basidiomycota</taxon>
        <taxon>Ustilaginomycotina</taxon>
        <taxon>Ustilaginomycetes</taxon>
        <taxon>Ustilaginales</taxon>
        <taxon>Ustilaginaceae</taxon>
        <taxon>Pseudozyma</taxon>
    </lineage>
</organism>
<dbReference type="PANTHER" id="PTHR13050:SF7">
    <property type="entry name" value="VESICLE TRANSPORT PROTEIN USE1"/>
    <property type="match status" value="1"/>
</dbReference>
<evidence type="ECO:0000256" key="7">
    <source>
        <dbReference type="ARBA" id="ARBA00022927"/>
    </source>
</evidence>
<dbReference type="GO" id="GO:0015031">
    <property type="term" value="P:protein transport"/>
    <property type="evidence" value="ECO:0007669"/>
    <property type="project" value="UniProtKB-KW"/>
</dbReference>
<feature type="region of interest" description="Disordered" evidence="10">
    <location>
        <begin position="118"/>
        <end position="237"/>
    </location>
</feature>
<dbReference type="GO" id="GO:0005789">
    <property type="term" value="C:endoplasmic reticulum membrane"/>
    <property type="evidence" value="ECO:0007669"/>
    <property type="project" value="UniProtKB-SubCell"/>
</dbReference>
<feature type="region of interest" description="Disordered" evidence="10">
    <location>
        <begin position="1"/>
        <end position="37"/>
    </location>
</feature>
<evidence type="ECO:0000256" key="2">
    <source>
        <dbReference type="ARBA" id="ARBA00007891"/>
    </source>
</evidence>
<sequence length="386" mass="40918">MSSLAAPPPPLAGPSSSSHSTSTPSSSSARPGANARQISALVRHIPALTLRTDDLCIHASANQGREQTQAAAAAATLLADLDAASARLVASGMVVEHRSRLQRQIDADIVRTKAVLESASKQQSRGATSSATVADSSLKRPRFTDTTFGSSSSRPTQPPLDQSRATLTPAPFTADDDEKDDDDDDDDDLEDDSEAESELTDLDAYDLEPRKPLGGLKPTAPSPAAPKKWSEAADQDQDVEAELDEYDRAAASRRPRGPQGTPTTSSSSPTGPNAPATASPPPPANQSDTILQSDRATHEALSSELLRMASVLKTNSLAFADALERDRMLVEKAGDGLSSNLDLMTRTRGRLGIYSKKARSMGWLTLGSIAVVVVSWVFMFFVIRLT</sequence>
<feature type="compositionally biased region" description="Acidic residues" evidence="10">
    <location>
        <begin position="174"/>
        <end position="206"/>
    </location>
</feature>
<evidence type="ECO:0008006" key="14">
    <source>
        <dbReference type="Google" id="ProtNLM"/>
    </source>
</evidence>
<dbReference type="Proteomes" id="UP000323386">
    <property type="component" value="Unassembled WGS sequence"/>
</dbReference>
<name>A0A5C3F165_9BASI</name>
<reference evidence="12 13" key="1">
    <citation type="submission" date="2018-03" db="EMBL/GenBank/DDBJ databases">
        <authorList>
            <person name="Guldener U."/>
        </authorList>
    </citation>
    <scope>NUCLEOTIDE SEQUENCE [LARGE SCALE GENOMIC DNA]</scope>
    <source>
        <strain evidence="12 13">DAOM196992</strain>
    </source>
</reference>
<evidence type="ECO:0000256" key="10">
    <source>
        <dbReference type="SAM" id="MobiDB-lite"/>
    </source>
</evidence>
<keyword evidence="5" id="KW-0256">Endoplasmic reticulum</keyword>
<evidence type="ECO:0000256" key="8">
    <source>
        <dbReference type="ARBA" id="ARBA00022989"/>
    </source>
</evidence>
<feature type="compositionally biased region" description="Low complexity" evidence="10">
    <location>
        <begin position="257"/>
        <end position="277"/>
    </location>
</feature>
<evidence type="ECO:0000256" key="11">
    <source>
        <dbReference type="SAM" id="Phobius"/>
    </source>
</evidence>
<keyword evidence="4 11" id="KW-0812">Transmembrane</keyword>
<dbReference type="CDD" id="cd15860">
    <property type="entry name" value="SNARE_USE1"/>
    <property type="match status" value="1"/>
</dbReference>
<evidence type="ECO:0000256" key="9">
    <source>
        <dbReference type="ARBA" id="ARBA00023136"/>
    </source>
</evidence>
<feature type="compositionally biased region" description="Low complexity" evidence="10">
    <location>
        <begin position="13"/>
        <end position="33"/>
    </location>
</feature>
<dbReference type="GO" id="GO:0006890">
    <property type="term" value="P:retrograde vesicle-mediated transport, Golgi to endoplasmic reticulum"/>
    <property type="evidence" value="ECO:0007669"/>
    <property type="project" value="TreeGrafter"/>
</dbReference>
<feature type="compositionally biased region" description="Pro residues" evidence="10">
    <location>
        <begin position="1"/>
        <end position="12"/>
    </location>
</feature>
<keyword evidence="8 11" id="KW-1133">Transmembrane helix</keyword>
<keyword evidence="7" id="KW-0653">Protein transport</keyword>
<proteinExistence type="inferred from homology"/>
<evidence type="ECO:0000256" key="3">
    <source>
        <dbReference type="ARBA" id="ARBA00022448"/>
    </source>
</evidence>
<protein>
    <recommendedName>
        <fullName evidence="14">t-SNARE coiled-coil homology domain-containing protein</fullName>
    </recommendedName>
</protein>
<feature type="compositionally biased region" description="Polar residues" evidence="10">
    <location>
        <begin position="119"/>
        <end position="135"/>
    </location>
</feature>
<dbReference type="InterPro" id="IPR019150">
    <property type="entry name" value="Vesicle_transport_protein_Use1"/>
</dbReference>
<accession>A0A5C3F165</accession>
<keyword evidence="13" id="KW-1185">Reference proteome</keyword>
<dbReference type="AlphaFoldDB" id="A0A5C3F165"/>
<comment type="subcellular location">
    <subcellularLocation>
        <location evidence="1">Endoplasmic reticulum membrane</location>
        <topology evidence="1">Single-pass type IV membrane protein</topology>
    </subcellularLocation>
</comment>
<gene>
    <name evidence="12" type="ORF">PSFLO_03152</name>
</gene>